<gene>
    <name evidence="3" type="ORF">RS030_71046</name>
</gene>
<evidence type="ECO:0000256" key="2">
    <source>
        <dbReference type="SAM" id="SignalP"/>
    </source>
</evidence>
<sequence length="364" mass="40621">MIRIFAIISLFFLSSSECSLQRATTTSHTLSLQEPESEGGNNVINNKVSREFCQYTDFRWTSCICDKGIMIGGRRLVNKLTEDCVPAIKVIELPCDKSSCNQKLLSTSEGVACPSLSNINGVCNPDKDFLADVMAKSFDSCRFFCEVMVDCTFFVLDENNNRCKLYKGSKICGKDAPGVITGLAGFDSNPCTDCKVGTWGSLSECVVAKNVDKNNPGCGQATRERVTKGVTGVECPYKIETWTCSLPGQTCNMKTELSDIYLKYEKDDDYDDDDDLESYKMLEISLIFAGIVTGILIFMPTTLLFPKIGVFFFGRRLYCLLSGNELNFTSNIDEDNTANIEDDYDEWEEDADIEYETEFTLDGR</sequence>
<feature type="chain" id="PRO_5043664932" evidence="2">
    <location>
        <begin position="19"/>
        <end position="364"/>
    </location>
</feature>
<evidence type="ECO:0000313" key="3">
    <source>
        <dbReference type="EMBL" id="KAK6587950.1"/>
    </source>
</evidence>
<reference evidence="3 4" key="1">
    <citation type="submission" date="2023-10" db="EMBL/GenBank/DDBJ databases">
        <title>Comparative genomics analysis reveals potential genetic determinants of host preference in Cryptosporidium xiaoi.</title>
        <authorList>
            <person name="Xiao L."/>
            <person name="Li J."/>
        </authorList>
    </citation>
    <scope>NUCLEOTIDE SEQUENCE [LARGE SCALE GENOMIC DNA]</scope>
    <source>
        <strain evidence="3 4">52996</strain>
    </source>
</reference>
<keyword evidence="1" id="KW-0472">Membrane</keyword>
<evidence type="ECO:0000256" key="1">
    <source>
        <dbReference type="SAM" id="Phobius"/>
    </source>
</evidence>
<protein>
    <submittedName>
        <fullName evidence="3">CpTSP6 extracellular membrane-associated protein with a signal peptide</fullName>
    </submittedName>
</protein>
<feature type="signal peptide" evidence="2">
    <location>
        <begin position="1"/>
        <end position="18"/>
    </location>
</feature>
<dbReference type="Proteomes" id="UP001311799">
    <property type="component" value="Unassembled WGS sequence"/>
</dbReference>
<evidence type="ECO:0000313" key="4">
    <source>
        <dbReference type="Proteomes" id="UP001311799"/>
    </source>
</evidence>
<dbReference type="EMBL" id="JAWDEY010000035">
    <property type="protein sequence ID" value="KAK6587950.1"/>
    <property type="molecule type" value="Genomic_DNA"/>
</dbReference>
<keyword evidence="1" id="KW-1133">Transmembrane helix</keyword>
<keyword evidence="2" id="KW-0732">Signal</keyword>
<dbReference type="AlphaFoldDB" id="A0AAV9XUR3"/>
<organism evidence="3 4">
    <name type="scientific">Cryptosporidium xiaoi</name>
    <dbReference type="NCBI Taxonomy" id="659607"/>
    <lineage>
        <taxon>Eukaryota</taxon>
        <taxon>Sar</taxon>
        <taxon>Alveolata</taxon>
        <taxon>Apicomplexa</taxon>
        <taxon>Conoidasida</taxon>
        <taxon>Coccidia</taxon>
        <taxon>Eucoccidiorida</taxon>
        <taxon>Eimeriorina</taxon>
        <taxon>Cryptosporidiidae</taxon>
        <taxon>Cryptosporidium</taxon>
    </lineage>
</organism>
<proteinExistence type="predicted"/>
<feature type="transmembrane region" description="Helical" evidence="1">
    <location>
        <begin position="286"/>
        <end position="306"/>
    </location>
</feature>
<accession>A0AAV9XUR3</accession>
<comment type="caution">
    <text evidence="3">The sequence shown here is derived from an EMBL/GenBank/DDBJ whole genome shotgun (WGS) entry which is preliminary data.</text>
</comment>
<keyword evidence="1" id="KW-0812">Transmembrane</keyword>
<keyword evidence="4" id="KW-1185">Reference proteome</keyword>
<name>A0AAV9XUR3_9CRYT</name>